<dbReference type="EMBL" id="LAZR01008661">
    <property type="protein sequence ID" value="KKM77318.1"/>
    <property type="molecule type" value="Genomic_DNA"/>
</dbReference>
<name>A0A0F9K5P9_9ZZZZ</name>
<feature type="non-terminal residue" evidence="1">
    <location>
        <position position="1"/>
    </location>
</feature>
<evidence type="ECO:0000313" key="1">
    <source>
        <dbReference type="EMBL" id="KKM77318.1"/>
    </source>
</evidence>
<reference evidence="1" key="1">
    <citation type="journal article" date="2015" name="Nature">
        <title>Complex archaea that bridge the gap between prokaryotes and eukaryotes.</title>
        <authorList>
            <person name="Spang A."/>
            <person name="Saw J.H."/>
            <person name="Jorgensen S.L."/>
            <person name="Zaremba-Niedzwiedzka K."/>
            <person name="Martijn J."/>
            <person name="Lind A.E."/>
            <person name="van Eijk R."/>
            <person name="Schleper C."/>
            <person name="Guy L."/>
            <person name="Ettema T.J."/>
        </authorList>
    </citation>
    <scope>NUCLEOTIDE SEQUENCE</scope>
</reference>
<evidence type="ECO:0008006" key="2">
    <source>
        <dbReference type="Google" id="ProtNLM"/>
    </source>
</evidence>
<dbReference type="NCBIfam" id="NF042927">
    <property type="entry name" value="capsid_Caudo_2"/>
    <property type="match status" value="1"/>
</dbReference>
<organism evidence="1">
    <name type="scientific">marine sediment metagenome</name>
    <dbReference type="NCBI Taxonomy" id="412755"/>
    <lineage>
        <taxon>unclassified sequences</taxon>
        <taxon>metagenomes</taxon>
        <taxon>ecological metagenomes</taxon>
    </lineage>
</organism>
<proteinExistence type="predicted"/>
<sequence length="329" mass="35715">TNDRDALAQIVKYASIIQTNQSSSQGLAQSPSFTEEQKDELVRRALMTTEGKIALGQAMANPIRRNLDYQGVGRRVLVVDPLPQGALPVYDRDIDVAAVVVSSNGSAPESRVFSDRVTIPEFEVVSNPTVRIAEVKRRRFNVIDRAQQKARQEIQAQEDANIFAALDFAGDATLGGENTAQDIADAGLLKRDLSEIKVQVDRWDLVTTKFLMNIIEFNDILNWGSGGGQAAATGGEVDMVTQREILQTGLFAHLWGADLIVSKIIPVGSVYGVSDPEFVGVMPIRQDIEVLPADEPKQLKLGWVVNEIIGIGIVNPRGVSVGRKSVAVG</sequence>
<dbReference type="InterPro" id="IPR049994">
    <property type="entry name" value="Staley_37-like"/>
</dbReference>
<dbReference type="AlphaFoldDB" id="A0A0F9K5P9"/>
<gene>
    <name evidence="1" type="ORF">LCGC14_1371210</name>
</gene>
<accession>A0A0F9K5P9</accession>
<protein>
    <recommendedName>
        <fullName evidence="2">Major capsid protein</fullName>
    </recommendedName>
</protein>
<comment type="caution">
    <text evidence="1">The sequence shown here is derived from an EMBL/GenBank/DDBJ whole genome shotgun (WGS) entry which is preliminary data.</text>
</comment>